<dbReference type="OrthoDB" id="5546837at2759"/>
<evidence type="ECO:0000256" key="1">
    <source>
        <dbReference type="ARBA" id="ARBA00004141"/>
    </source>
</evidence>
<evidence type="ECO:0000256" key="2">
    <source>
        <dbReference type="ARBA" id="ARBA00022692"/>
    </source>
</evidence>
<dbReference type="AlphaFoldDB" id="A0A9P6X6W4"/>
<dbReference type="Proteomes" id="UP000716291">
    <property type="component" value="Unassembled WGS sequence"/>
</dbReference>
<evidence type="ECO:0000313" key="8">
    <source>
        <dbReference type="Proteomes" id="UP000716291"/>
    </source>
</evidence>
<organism evidence="7 8">
    <name type="scientific">Rhizopus oryzae</name>
    <name type="common">Mucormycosis agent</name>
    <name type="synonym">Rhizopus arrhizus var. delemar</name>
    <dbReference type="NCBI Taxonomy" id="64495"/>
    <lineage>
        <taxon>Eukaryota</taxon>
        <taxon>Fungi</taxon>
        <taxon>Fungi incertae sedis</taxon>
        <taxon>Mucoromycota</taxon>
        <taxon>Mucoromycotina</taxon>
        <taxon>Mucoromycetes</taxon>
        <taxon>Mucorales</taxon>
        <taxon>Mucorineae</taxon>
        <taxon>Rhizopodaceae</taxon>
        <taxon>Rhizopus</taxon>
    </lineage>
</organism>
<name>A0A9P6X6W4_RHIOR</name>
<evidence type="ECO:0000256" key="5">
    <source>
        <dbReference type="SAM" id="MobiDB-lite"/>
    </source>
</evidence>
<evidence type="ECO:0000256" key="4">
    <source>
        <dbReference type="ARBA" id="ARBA00023136"/>
    </source>
</evidence>
<comment type="caution">
    <text evidence="7">The sequence shown here is derived from an EMBL/GenBank/DDBJ whole genome shotgun (WGS) entry which is preliminary data.</text>
</comment>
<keyword evidence="4 6" id="KW-0472">Membrane</keyword>
<dbReference type="GO" id="GO:0016020">
    <property type="term" value="C:membrane"/>
    <property type="evidence" value="ECO:0007669"/>
    <property type="project" value="UniProtKB-SubCell"/>
</dbReference>
<protein>
    <submittedName>
        <fullName evidence="7">Uncharacterized protein</fullName>
    </submittedName>
</protein>
<keyword evidence="2 6" id="KW-0812">Transmembrane</keyword>
<comment type="subcellular location">
    <subcellularLocation>
        <location evidence="1">Membrane</location>
        <topology evidence="1">Multi-pass membrane protein</topology>
    </subcellularLocation>
</comment>
<evidence type="ECO:0000256" key="6">
    <source>
        <dbReference type="SAM" id="Phobius"/>
    </source>
</evidence>
<evidence type="ECO:0000313" key="7">
    <source>
        <dbReference type="EMBL" id="KAG1306710.1"/>
    </source>
</evidence>
<dbReference type="PANTHER" id="PTHR36460">
    <property type="entry name" value="UPF0132 DOMAIN PROTEIN (AFU_ORTHOLOGUE AFUA_3G10255)"/>
    <property type="match status" value="1"/>
</dbReference>
<dbReference type="EMBL" id="JAANQT010001080">
    <property type="protein sequence ID" value="KAG1306710.1"/>
    <property type="molecule type" value="Genomic_DNA"/>
</dbReference>
<evidence type="ECO:0000256" key="3">
    <source>
        <dbReference type="ARBA" id="ARBA00022989"/>
    </source>
</evidence>
<keyword evidence="3 6" id="KW-1133">Transmembrane helix</keyword>
<reference evidence="7" key="1">
    <citation type="journal article" date="2020" name="Microb. Genom.">
        <title>Genetic diversity of clinical and environmental Mucorales isolates obtained from an investigation of mucormycosis cases among solid organ transplant recipients.</title>
        <authorList>
            <person name="Nguyen M.H."/>
            <person name="Kaul D."/>
            <person name="Muto C."/>
            <person name="Cheng S.J."/>
            <person name="Richter R.A."/>
            <person name="Bruno V.M."/>
            <person name="Liu G."/>
            <person name="Beyhan S."/>
            <person name="Sundermann A.J."/>
            <person name="Mounaud S."/>
            <person name="Pasculle A.W."/>
            <person name="Nierman W.C."/>
            <person name="Driscoll E."/>
            <person name="Cumbie R."/>
            <person name="Clancy C.J."/>
            <person name="Dupont C.L."/>
        </authorList>
    </citation>
    <scope>NUCLEOTIDE SEQUENCE</scope>
    <source>
        <strain evidence="7">GL11</strain>
    </source>
</reference>
<sequence>MNFSPYSPSPDEDRGSRTKKQKQPIPGFSSYQASHPESFAEQGIFGASSSSHHNNPISGSVRVNKYETAVSIRVDIEAALCYCLGPMTGLLFLILETQNDYVRFHAWQSSLVFSTLMFLQFILLFISTFLSWVLFFFSTGLLFYLTYRAYLDGASLERYQVPYFGMIASDWVDSE</sequence>
<feature type="transmembrane region" description="Helical" evidence="6">
    <location>
        <begin position="132"/>
        <end position="150"/>
    </location>
</feature>
<proteinExistence type="predicted"/>
<accession>A0A9P6X6W4</accession>
<gene>
    <name evidence="7" type="ORF">G6F64_007384</name>
</gene>
<feature type="region of interest" description="Disordered" evidence="5">
    <location>
        <begin position="1"/>
        <end position="27"/>
    </location>
</feature>
<keyword evidence="8" id="KW-1185">Reference proteome</keyword>
<dbReference type="PANTHER" id="PTHR36460:SF1">
    <property type="entry name" value="UPF0132 DOMAIN PROTEIN (AFU_ORTHOLOGUE AFUA_3G10255)"/>
    <property type="match status" value="1"/>
</dbReference>